<keyword evidence="6" id="KW-0406">Ion transport</keyword>
<dbReference type="GO" id="GO:0006811">
    <property type="term" value="P:monoatomic ion transport"/>
    <property type="evidence" value="ECO:0007669"/>
    <property type="project" value="UniProtKB-KW"/>
</dbReference>
<reference evidence="11 12" key="1">
    <citation type="journal article" date="2019" name="Int. J. Syst. Evol. Microbiol.">
        <title>The Global Catalogue of Microorganisms (GCM) 10K type strain sequencing project: providing services to taxonomists for standard genome sequencing and annotation.</title>
        <authorList>
            <consortium name="The Broad Institute Genomics Platform"/>
            <consortium name="The Broad Institute Genome Sequencing Center for Infectious Disease"/>
            <person name="Wu L."/>
            <person name="Ma J."/>
        </authorList>
    </citation>
    <scope>NUCLEOTIDE SEQUENCE [LARGE SCALE GENOMIC DNA]</scope>
    <source>
        <strain evidence="11 12">DT72</strain>
    </source>
</reference>
<dbReference type="SUPFAM" id="SSF161111">
    <property type="entry name" value="Cation efflux protein transmembrane domain-like"/>
    <property type="match status" value="1"/>
</dbReference>
<dbReference type="GeneID" id="79305112"/>
<keyword evidence="4 8" id="KW-0812">Transmembrane</keyword>
<comment type="caution">
    <text evidence="11">The sequence shown here is derived from an EMBL/GenBank/DDBJ whole genome shotgun (WGS) entry which is preliminary data.</text>
</comment>
<feature type="domain" description="Cation efflux protein transmembrane" evidence="9">
    <location>
        <begin position="27"/>
        <end position="216"/>
    </location>
</feature>
<evidence type="ECO:0000259" key="10">
    <source>
        <dbReference type="Pfam" id="PF16916"/>
    </source>
</evidence>
<dbReference type="PANTHER" id="PTHR11562">
    <property type="entry name" value="CATION EFFLUX PROTEIN/ ZINC TRANSPORTER"/>
    <property type="match status" value="1"/>
</dbReference>
<evidence type="ECO:0000256" key="8">
    <source>
        <dbReference type="SAM" id="Phobius"/>
    </source>
</evidence>
<keyword evidence="12" id="KW-1185">Reference proteome</keyword>
<dbReference type="Pfam" id="PF01545">
    <property type="entry name" value="Cation_efflux"/>
    <property type="match status" value="1"/>
</dbReference>
<dbReference type="Gene3D" id="1.20.1510.10">
    <property type="entry name" value="Cation efflux protein transmembrane domain"/>
    <property type="match status" value="1"/>
</dbReference>
<dbReference type="Pfam" id="PF16916">
    <property type="entry name" value="ZT_dimer"/>
    <property type="match status" value="1"/>
</dbReference>
<feature type="transmembrane region" description="Helical" evidence="8">
    <location>
        <begin position="93"/>
        <end position="112"/>
    </location>
</feature>
<protein>
    <submittedName>
        <fullName evidence="11">Cation diffusion facilitator family transporter</fullName>
    </submittedName>
</protein>
<dbReference type="PANTHER" id="PTHR11562:SF17">
    <property type="entry name" value="RE54080P-RELATED"/>
    <property type="match status" value="1"/>
</dbReference>
<name>A0ABD5WM61_9EURY</name>
<feature type="transmembrane region" description="Helical" evidence="8">
    <location>
        <begin position="159"/>
        <end position="181"/>
    </location>
</feature>
<dbReference type="InterPro" id="IPR027469">
    <property type="entry name" value="Cation_efflux_TMD_sf"/>
</dbReference>
<comment type="similarity">
    <text evidence="2">Belongs to the cation diffusion facilitator (CDF) transporter (TC 2.A.4) family. SLC30A subfamily.</text>
</comment>
<evidence type="ECO:0000256" key="1">
    <source>
        <dbReference type="ARBA" id="ARBA00004141"/>
    </source>
</evidence>
<evidence type="ECO:0000256" key="2">
    <source>
        <dbReference type="ARBA" id="ARBA00008873"/>
    </source>
</evidence>
<proteinExistence type="inferred from homology"/>
<evidence type="ECO:0000256" key="5">
    <source>
        <dbReference type="ARBA" id="ARBA00022989"/>
    </source>
</evidence>
<evidence type="ECO:0000256" key="6">
    <source>
        <dbReference type="ARBA" id="ARBA00023065"/>
    </source>
</evidence>
<sequence>MVTIPMASEHDHAGHDHAADASLRALALALAINTAFLVVEFVGALYADSLTLLADAVHMLTDSASLGLALLAAWVATRPADAKRTYGYQRAEVLGAFLNGVFLLATVVYIVYDAVRRFRDPRAVRPLVVVGVGLLGLGANLAAAWVLRRNREILNVEGAFVHLLADALGSVAAVAVGVALFYTDLLVLDPLFAVLVAGLVLYSAKDLLADSLNILLQGTPREVELTEVRRYLETLPGVVEVHDVHVWALSSTDYALSAHVVVAEGTDPDSVLAHCRSELGRTFDIDHATLQIESESYSHVADFDCYEFDGKA</sequence>
<organism evidence="11 12">
    <name type="scientific">Halorussus caseinilyticus</name>
    <dbReference type="NCBI Taxonomy" id="3034025"/>
    <lineage>
        <taxon>Archaea</taxon>
        <taxon>Methanobacteriati</taxon>
        <taxon>Methanobacteriota</taxon>
        <taxon>Stenosarchaea group</taxon>
        <taxon>Halobacteria</taxon>
        <taxon>Halobacteriales</taxon>
        <taxon>Haladaptataceae</taxon>
        <taxon>Halorussus</taxon>
    </lineage>
</organism>
<comment type="subcellular location">
    <subcellularLocation>
        <location evidence="1">Membrane</location>
        <topology evidence="1">Multi-pass membrane protein</topology>
    </subcellularLocation>
</comment>
<dbReference type="NCBIfam" id="TIGR01297">
    <property type="entry name" value="CDF"/>
    <property type="match status" value="1"/>
</dbReference>
<feature type="transmembrane region" description="Helical" evidence="8">
    <location>
        <begin position="124"/>
        <end position="147"/>
    </location>
</feature>
<dbReference type="InterPro" id="IPR058533">
    <property type="entry name" value="Cation_efflux_TM"/>
</dbReference>
<feature type="transmembrane region" description="Helical" evidence="8">
    <location>
        <begin position="59"/>
        <end position="77"/>
    </location>
</feature>
<dbReference type="RefSeq" id="WP_276280475.1">
    <property type="nucleotide sequence ID" value="NZ_CP119809.1"/>
</dbReference>
<feature type="transmembrane region" description="Helical" evidence="8">
    <location>
        <begin position="25"/>
        <end position="47"/>
    </location>
</feature>
<dbReference type="GO" id="GO:0016020">
    <property type="term" value="C:membrane"/>
    <property type="evidence" value="ECO:0007669"/>
    <property type="project" value="UniProtKB-SubCell"/>
</dbReference>
<evidence type="ECO:0000313" key="12">
    <source>
        <dbReference type="Proteomes" id="UP001596407"/>
    </source>
</evidence>
<accession>A0ABD5WM61</accession>
<keyword evidence="3" id="KW-0813">Transport</keyword>
<evidence type="ECO:0000256" key="4">
    <source>
        <dbReference type="ARBA" id="ARBA00022692"/>
    </source>
</evidence>
<evidence type="ECO:0000256" key="7">
    <source>
        <dbReference type="ARBA" id="ARBA00023136"/>
    </source>
</evidence>
<dbReference type="Proteomes" id="UP001596407">
    <property type="component" value="Unassembled WGS sequence"/>
</dbReference>
<feature type="transmembrane region" description="Helical" evidence="8">
    <location>
        <begin position="187"/>
        <end position="204"/>
    </location>
</feature>
<dbReference type="SUPFAM" id="SSF160240">
    <property type="entry name" value="Cation efflux protein cytoplasmic domain-like"/>
    <property type="match status" value="1"/>
</dbReference>
<evidence type="ECO:0000313" key="11">
    <source>
        <dbReference type="EMBL" id="MFC7081589.1"/>
    </source>
</evidence>
<feature type="domain" description="Cation efflux protein cytoplasmic" evidence="10">
    <location>
        <begin position="220"/>
        <end position="294"/>
    </location>
</feature>
<dbReference type="InterPro" id="IPR036837">
    <property type="entry name" value="Cation_efflux_CTD_sf"/>
</dbReference>
<evidence type="ECO:0000256" key="3">
    <source>
        <dbReference type="ARBA" id="ARBA00022448"/>
    </source>
</evidence>
<gene>
    <name evidence="11" type="ORF">ACFQJ6_17260</name>
</gene>
<dbReference type="InterPro" id="IPR027470">
    <property type="entry name" value="Cation_efflux_CTD"/>
</dbReference>
<keyword evidence="5 8" id="KW-1133">Transmembrane helix</keyword>
<dbReference type="AlphaFoldDB" id="A0ABD5WM61"/>
<dbReference type="InterPro" id="IPR002524">
    <property type="entry name" value="Cation_efflux"/>
</dbReference>
<evidence type="ECO:0000259" key="9">
    <source>
        <dbReference type="Pfam" id="PF01545"/>
    </source>
</evidence>
<dbReference type="InterPro" id="IPR050681">
    <property type="entry name" value="CDF/SLC30A"/>
</dbReference>
<dbReference type="EMBL" id="JBHSZH010000005">
    <property type="protein sequence ID" value="MFC7081589.1"/>
    <property type="molecule type" value="Genomic_DNA"/>
</dbReference>
<keyword evidence="7 8" id="KW-0472">Membrane</keyword>